<dbReference type="Proteomes" id="UP001580346">
    <property type="component" value="Unassembled WGS sequence"/>
</dbReference>
<evidence type="ECO:0000256" key="2">
    <source>
        <dbReference type="ARBA" id="ARBA00023125"/>
    </source>
</evidence>
<reference evidence="7 8" key="1">
    <citation type="submission" date="2024-09" db="EMBL/GenBank/DDBJ databases">
        <title>Paenibacillus zeirhizospherea sp. nov., isolated from surface of the maize (Zea mays) roots in a horticulture field, Hungary.</title>
        <authorList>
            <person name="Marton D."/>
            <person name="Farkas M."/>
            <person name="Bedics A."/>
            <person name="Toth E."/>
            <person name="Tancsics A."/>
            <person name="Boka K."/>
            <person name="Maroti G."/>
            <person name="Kriszt B."/>
            <person name="Cserhati M."/>
        </authorList>
    </citation>
    <scope>NUCLEOTIDE SEQUENCE [LARGE SCALE GENOMIC DNA]</scope>
    <source>
        <strain evidence="7 8">KCTC 33519</strain>
    </source>
</reference>
<dbReference type="Gene3D" id="1.10.10.60">
    <property type="entry name" value="Homeodomain-like"/>
    <property type="match status" value="1"/>
</dbReference>
<comment type="caution">
    <text evidence="7">The sequence shown here is derived from an EMBL/GenBank/DDBJ whole genome shotgun (WGS) entry which is preliminary data.</text>
</comment>
<dbReference type="InterPro" id="IPR050109">
    <property type="entry name" value="HTH-type_TetR-like_transc_reg"/>
</dbReference>
<feature type="region of interest" description="Disordered" evidence="5">
    <location>
        <begin position="1"/>
        <end position="25"/>
    </location>
</feature>
<dbReference type="Pfam" id="PF00440">
    <property type="entry name" value="TetR_N"/>
    <property type="match status" value="1"/>
</dbReference>
<gene>
    <name evidence="7" type="ORF">ACE41H_16110</name>
</gene>
<dbReference type="InterPro" id="IPR001647">
    <property type="entry name" value="HTH_TetR"/>
</dbReference>
<protein>
    <submittedName>
        <fullName evidence="7">TetR/AcrR family transcriptional regulator</fullName>
    </submittedName>
</protein>
<feature type="domain" description="HTH tetR-type" evidence="6">
    <location>
        <begin position="29"/>
        <end position="89"/>
    </location>
</feature>
<keyword evidence="2 4" id="KW-0238">DNA-binding</keyword>
<dbReference type="PANTHER" id="PTHR30055:SF148">
    <property type="entry name" value="TETR-FAMILY TRANSCRIPTIONAL REGULATOR"/>
    <property type="match status" value="1"/>
</dbReference>
<accession>A0ABV5AVR7</accession>
<evidence type="ECO:0000313" key="8">
    <source>
        <dbReference type="Proteomes" id="UP001580346"/>
    </source>
</evidence>
<name>A0ABV5AVR7_9BACL</name>
<dbReference type="SUPFAM" id="SSF46689">
    <property type="entry name" value="Homeodomain-like"/>
    <property type="match status" value="1"/>
</dbReference>
<dbReference type="SUPFAM" id="SSF48498">
    <property type="entry name" value="Tetracyclin repressor-like, C-terminal domain"/>
    <property type="match status" value="1"/>
</dbReference>
<dbReference type="InterPro" id="IPR009057">
    <property type="entry name" value="Homeodomain-like_sf"/>
</dbReference>
<dbReference type="Pfam" id="PF16859">
    <property type="entry name" value="TetR_C_11"/>
    <property type="match status" value="1"/>
</dbReference>
<organism evidence="7 8">
    <name type="scientific">Paenibacillus enshidis</name>
    <dbReference type="NCBI Taxonomy" id="1458439"/>
    <lineage>
        <taxon>Bacteria</taxon>
        <taxon>Bacillati</taxon>
        <taxon>Bacillota</taxon>
        <taxon>Bacilli</taxon>
        <taxon>Bacillales</taxon>
        <taxon>Paenibacillaceae</taxon>
        <taxon>Paenibacillus</taxon>
    </lineage>
</organism>
<evidence type="ECO:0000256" key="3">
    <source>
        <dbReference type="ARBA" id="ARBA00023163"/>
    </source>
</evidence>
<dbReference type="InterPro" id="IPR036271">
    <property type="entry name" value="Tet_transcr_reg_TetR-rel_C_sf"/>
</dbReference>
<evidence type="ECO:0000256" key="5">
    <source>
        <dbReference type="SAM" id="MobiDB-lite"/>
    </source>
</evidence>
<keyword evidence="8" id="KW-1185">Reference proteome</keyword>
<dbReference type="RefSeq" id="WP_375356460.1">
    <property type="nucleotide sequence ID" value="NZ_JBHHMI010000014.1"/>
</dbReference>
<evidence type="ECO:0000259" key="6">
    <source>
        <dbReference type="PROSITE" id="PS50977"/>
    </source>
</evidence>
<dbReference type="InterPro" id="IPR011075">
    <property type="entry name" value="TetR_C"/>
</dbReference>
<dbReference type="PANTHER" id="PTHR30055">
    <property type="entry name" value="HTH-TYPE TRANSCRIPTIONAL REGULATOR RUTR"/>
    <property type="match status" value="1"/>
</dbReference>
<proteinExistence type="predicted"/>
<evidence type="ECO:0000256" key="4">
    <source>
        <dbReference type="PROSITE-ProRule" id="PRU00335"/>
    </source>
</evidence>
<evidence type="ECO:0000313" key="7">
    <source>
        <dbReference type="EMBL" id="MFB5268288.1"/>
    </source>
</evidence>
<evidence type="ECO:0000256" key="1">
    <source>
        <dbReference type="ARBA" id="ARBA00023015"/>
    </source>
</evidence>
<dbReference type="Gene3D" id="1.10.357.10">
    <property type="entry name" value="Tetracycline Repressor, domain 2"/>
    <property type="match status" value="1"/>
</dbReference>
<keyword evidence="3" id="KW-0804">Transcription</keyword>
<feature type="DNA-binding region" description="H-T-H motif" evidence="4">
    <location>
        <begin position="52"/>
        <end position="71"/>
    </location>
</feature>
<dbReference type="EMBL" id="JBHHMI010000014">
    <property type="protein sequence ID" value="MFB5268288.1"/>
    <property type="molecule type" value="Genomic_DNA"/>
</dbReference>
<dbReference type="PROSITE" id="PS50977">
    <property type="entry name" value="HTH_TETR_2"/>
    <property type="match status" value="1"/>
</dbReference>
<keyword evidence="1" id="KW-0805">Transcription regulation</keyword>
<sequence>MERNRNESSAASVPPQDEVRNTATRRRGEVLENAILQAAWDELQEVGYARLSIDAVATRAKTNKNAVYRRWPNKTKLIAAAAVKFVPRPPLEAPDTGELRSDVITLLNGIAAAMRAIGSETIHGMLVDDPDKEIMSALPQTVSRSKEDKLTLAMKTILKNAEARGEVTLQTMKERVISLPFDLIRYEVLIAHEELTEHIITEIVDDIFLPLVLK</sequence>